<dbReference type="Gene3D" id="3.60.15.10">
    <property type="entry name" value="Ribonuclease Z/Hydroxyacylglutathione hydrolase-like"/>
    <property type="match status" value="1"/>
</dbReference>
<keyword evidence="3" id="KW-1185">Reference proteome</keyword>
<dbReference type="Proteomes" id="UP000076079">
    <property type="component" value="Chromosome"/>
</dbReference>
<dbReference type="Pfam" id="PF00753">
    <property type="entry name" value="Lactamase_B"/>
    <property type="match status" value="1"/>
</dbReference>
<dbReference type="SMART" id="SM00849">
    <property type="entry name" value="Lactamase_B"/>
    <property type="match status" value="1"/>
</dbReference>
<dbReference type="InterPro" id="IPR036866">
    <property type="entry name" value="RibonucZ/Hydroxyglut_hydro"/>
</dbReference>
<dbReference type="EMBL" id="CP015136">
    <property type="protein sequence ID" value="AMY11318.1"/>
    <property type="molecule type" value="Genomic_DNA"/>
</dbReference>
<reference evidence="3" key="2">
    <citation type="submission" date="2016-04" db="EMBL/GenBank/DDBJ databases">
        <title>First Complete Genome Sequence of a Subdivision 6 Acidobacterium.</title>
        <authorList>
            <person name="Huang S."/>
            <person name="Vieira S."/>
            <person name="Bunk B."/>
            <person name="Riedel T."/>
            <person name="Sproeer C."/>
            <person name="Overmann J."/>
        </authorList>
    </citation>
    <scope>NUCLEOTIDE SEQUENCE [LARGE SCALE GENOMIC DNA]</scope>
    <source>
        <strain evidence="3">DSM 100886 HEG_-6_39</strain>
    </source>
</reference>
<dbReference type="InterPro" id="IPR001279">
    <property type="entry name" value="Metallo-B-lactamas"/>
</dbReference>
<dbReference type="RefSeq" id="WP_110172879.1">
    <property type="nucleotide sequence ID" value="NZ_CP015136.1"/>
</dbReference>
<dbReference type="PATRIC" id="fig|1813736.3.peg.4818"/>
<proteinExistence type="predicted"/>
<evidence type="ECO:0000313" key="2">
    <source>
        <dbReference type="EMBL" id="AMY11318.1"/>
    </source>
</evidence>
<name>A0A143PT41_LUTPR</name>
<dbReference type="KEGG" id="abac:LuPra_04568"/>
<reference evidence="2 3" key="1">
    <citation type="journal article" date="2016" name="Genome Announc.">
        <title>First Complete Genome Sequence of a Subdivision 6 Acidobacterium Strain.</title>
        <authorList>
            <person name="Huang S."/>
            <person name="Vieira S."/>
            <person name="Bunk B."/>
            <person name="Riedel T."/>
            <person name="Sproer C."/>
            <person name="Overmann J."/>
        </authorList>
    </citation>
    <scope>NUCLEOTIDE SEQUENCE [LARGE SCALE GENOMIC DNA]</scope>
    <source>
        <strain evidence="3">DSM 100886 HEG_-6_39</strain>
    </source>
</reference>
<dbReference type="STRING" id="1855912.LuPra_04568"/>
<dbReference type="AlphaFoldDB" id="A0A143PT41"/>
<evidence type="ECO:0000313" key="3">
    <source>
        <dbReference type="Proteomes" id="UP000076079"/>
    </source>
</evidence>
<dbReference type="PANTHER" id="PTHR42951:SF17">
    <property type="entry name" value="METALLO-BETA-LACTAMASE DOMAIN-CONTAINING PROTEIN"/>
    <property type="match status" value="1"/>
</dbReference>
<dbReference type="SUPFAM" id="SSF56281">
    <property type="entry name" value="Metallo-hydrolase/oxidoreductase"/>
    <property type="match status" value="1"/>
</dbReference>
<evidence type="ECO:0000259" key="1">
    <source>
        <dbReference type="SMART" id="SM00849"/>
    </source>
</evidence>
<accession>A0A143PT41</accession>
<dbReference type="PANTHER" id="PTHR42951">
    <property type="entry name" value="METALLO-BETA-LACTAMASE DOMAIN-CONTAINING"/>
    <property type="match status" value="1"/>
</dbReference>
<organism evidence="2 3">
    <name type="scientific">Luteitalea pratensis</name>
    <dbReference type="NCBI Taxonomy" id="1855912"/>
    <lineage>
        <taxon>Bacteria</taxon>
        <taxon>Pseudomonadati</taxon>
        <taxon>Acidobacteriota</taxon>
        <taxon>Vicinamibacteria</taxon>
        <taxon>Vicinamibacterales</taxon>
        <taxon>Vicinamibacteraceae</taxon>
        <taxon>Luteitalea</taxon>
    </lineage>
</organism>
<feature type="domain" description="Metallo-beta-lactamase" evidence="1">
    <location>
        <begin position="18"/>
        <end position="228"/>
    </location>
</feature>
<dbReference type="CDD" id="cd07721">
    <property type="entry name" value="yflN-like_MBL-fold"/>
    <property type="match status" value="1"/>
</dbReference>
<dbReference type="OrthoDB" id="9802248at2"/>
<sequence length="318" mass="34794">MQLSQDVAPGVAWLRTVMVNVVFVEPEPQDGRWVLVDAGLAGHLRVIARAARARFGDRPPAAIVLTHAHFDHVGNLERLLDVWDVPVYAHALELAHLTGRRAYPPPDPTVGGGLMAWCARLYPCGPIDISTRVRALPDDGAIPPLPGWRWWHTPGHTDGHVSLFRDTDRVLVSGDAVITVRQESLGAVIMQAPALHGPPAYFTSDWSEALGSVRDLADLSPNVLVPGHGVPMSGPRLTRSLRAFADGFHLEIPERGRYVGAPARRREDGGHDLPRDPWPAAVRRGLAGLAVTALAGAWLWRRQWPGAPPRRRFLPGDR</sequence>
<protein>
    <submittedName>
        <fullName evidence="2">Hydroxyacylglutathione hydrolase</fullName>
    </submittedName>
</protein>
<dbReference type="InterPro" id="IPR050855">
    <property type="entry name" value="NDM-1-like"/>
</dbReference>
<dbReference type="GO" id="GO:0016787">
    <property type="term" value="F:hydrolase activity"/>
    <property type="evidence" value="ECO:0007669"/>
    <property type="project" value="UniProtKB-KW"/>
</dbReference>
<keyword evidence="2" id="KW-0378">Hydrolase</keyword>
<gene>
    <name evidence="2" type="ORF">LuPra_04568</name>
</gene>